<keyword evidence="3" id="KW-1185">Reference proteome</keyword>
<dbReference type="FunFam" id="1.10.238.10:FF:000003">
    <property type="entry name" value="Calmodulin A"/>
    <property type="match status" value="1"/>
</dbReference>
<dbReference type="PANTHER" id="PTHR23048:SF7">
    <property type="entry name" value="SIMILAR TO MYOSIN, LIGHT POLYPEPTIDE 6, ALKALI, SMOOTH MUSCLE AND NON-MUSCLE"/>
    <property type="match status" value="1"/>
</dbReference>
<dbReference type="GO" id="GO:0016460">
    <property type="term" value="C:myosin II complex"/>
    <property type="evidence" value="ECO:0007669"/>
    <property type="project" value="TreeGrafter"/>
</dbReference>
<dbReference type="AlphaFoldDB" id="A0A9J7JLB1"/>
<keyword evidence="1" id="KW-0677">Repeat</keyword>
<dbReference type="GO" id="GO:0008307">
    <property type="term" value="F:structural constituent of muscle"/>
    <property type="evidence" value="ECO:0007669"/>
    <property type="project" value="TreeGrafter"/>
</dbReference>
<gene>
    <name evidence="4" type="primary">LOC100754174</name>
</gene>
<protein>
    <recommendedName>
        <fullName evidence="2">EF-hand calcium-binding domain-containing protein 11</fullName>
    </recommendedName>
</protein>
<evidence type="ECO:0000313" key="3">
    <source>
        <dbReference type="Proteomes" id="UP001108280"/>
    </source>
</evidence>
<sequence length="198" mass="22092">MAQQLKAHTSLCRNPELDPRTHIRWFTTALAPGKSDAFCFSKICGFTEDQTTEFKEVCQLFDRTGDGLYLSHKHGDMMKALGQNPTNTEVLEVLGNPKNDEMNVDVVTTSCHAADCGQNKDEGTQDYVSGLRVFEKEGTSIIAGAEIHHVLVTLGEEMVEEEVEMLEAGHEDSNDCINYAELVWMLLNGRGHFHIMSQ</sequence>
<evidence type="ECO:0000256" key="2">
    <source>
        <dbReference type="ARBA" id="ARBA00072320"/>
    </source>
</evidence>
<organism evidence="3 4">
    <name type="scientific">Cricetulus griseus</name>
    <name type="common">Chinese hamster</name>
    <name type="synonym">Cricetulus barabensis griseus</name>
    <dbReference type="NCBI Taxonomy" id="10029"/>
    <lineage>
        <taxon>Eukaryota</taxon>
        <taxon>Metazoa</taxon>
        <taxon>Chordata</taxon>
        <taxon>Craniata</taxon>
        <taxon>Vertebrata</taxon>
        <taxon>Euteleostomi</taxon>
        <taxon>Mammalia</taxon>
        <taxon>Eutheria</taxon>
        <taxon>Euarchontoglires</taxon>
        <taxon>Glires</taxon>
        <taxon>Rodentia</taxon>
        <taxon>Myomorpha</taxon>
        <taxon>Muroidea</taxon>
        <taxon>Cricetidae</taxon>
        <taxon>Cricetinae</taxon>
        <taxon>Cricetulus</taxon>
    </lineage>
</organism>
<name>A0A9J7JLB1_CRIGR</name>
<proteinExistence type="predicted"/>
<dbReference type="Gene3D" id="1.10.238.10">
    <property type="entry name" value="EF-hand"/>
    <property type="match status" value="2"/>
</dbReference>
<reference evidence="3" key="1">
    <citation type="journal article" date="2018" name="Biotechnol. Bioeng.">
        <title>A reference genome of the Chinese hamster based on a hybrid assembly strategy.</title>
        <authorList>
            <person name="Rupp O."/>
            <person name="MacDonald M.L."/>
            <person name="Li S."/>
            <person name="Dhiman H."/>
            <person name="Polson S."/>
            <person name="Griep S."/>
            <person name="Heffner K."/>
            <person name="Hernandez I."/>
            <person name="Brinkrolf K."/>
            <person name="Jadhav V."/>
            <person name="Samoudi M."/>
            <person name="Hao H."/>
            <person name="Kingham B."/>
            <person name="Goesmann A."/>
            <person name="Betenbaugh M.J."/>
            <person name="Lewis N.E."/>
            <person name="Borth N."/>
            <person name="Lee K.H."/>
        </authorList>
    </citation>
    <scope>NUCLEOTIDE SEQUENCE [LARGE SCALE GENOMIC DNA]</scope>
    <source>
        <strain evidence="3">17A/GY</strain>
    </source>
</reference>
<evidence type="ECO:0000256" key="1">
    <source>
        <dbReference type="ARBA" id="ARBA00022737"/>
    </source>
</evidence>
<dbReference type="RefSeq" id="XP_027269078.1">
    <property type="nucleotide sequence ID" value="XM_027413277.2"/>
</dbReference>
<dbReference type="InterPro" id="IPR011992">
    <property type="entry name" value="EF-hand-dom_pair"/>
</dbReference>
<dbReference type="Proteomes" id="UP001108280">
    <property type="component" value="Chromosome 4"/>
</dbReference>
<reference evidence="3" key="2">
    <citation type="journal article" date="2020" name="Biotechnol. Bioeng.">
        <title>Chromosome-scale scaffolds for the Chinese hamster reference genome assembly to facilitate the study of the CHO epigenome.</title>
        <authorList>
            <person name="Hilliard W."/>
            <person name="MacDonald M."/>
            <person name="Lee K.H."/>
        </authorList>
    </citation>
    <scope>NUCLEOTIDE SEQUENCE [LARGE SCALE GENOMIC DNA]</scope>
    <source>
        <strain evidence="3">17A/GY</strain>
    </source>
</reference>
<dbReference type="KEGG" id="cge:100754174"/>
<reference evidence="4" key="3">
    <citation type="submission" date="2025-08" db="UniProtKB">
        <authorList>
            <consortium name="RefSeq"/>
        </authorList>
    </citation>
    <scope>IDENTIFICATION</scope>
    <source>
        <strain evidence="4">17A/GY</strain>
        <tissue evidence="4">Liver</tissue>
    </source>
</reference>
<dbReference type="InterPro" id="IPR050230">
    <property type="entry name" value="CALM/Myosin/TropC-like"/>
</dbReference>
<dbReference type="GeneID" id="100754174"/>
<dbReference type="OrthoDB" id="5959761at2759"/>
<dbReference type="SUPFAM" id="SSF47473">
    <property type="entry name" value="EF-hand"/>
    <property type="match status" value="1"/>
</dbReference>
<dbReference type="PANTHER" id="PTHR23048">
    <property type="entry name" value="MYOSIN LIGHT CHAIN 1, 3"/>
    <property type="match status" value="1"/>
</dbReference>
<accession>A0A9J7JLB1</accession>
<dbReference type="RefSeq" id="XP_003495661.1">
    <property type="nucleotide sequence ID" value="XM_003495613.4"/>
</dbReference>
<evidence type="ECO:0000313" key="4">
    <source>
        <dbReference type="RefSeq" id="XP_027269078.1"/>
    </source>
</evidence>